<accession>A0A815TPM4</accession>
<comment type="caution">
    <text evidence="5">The sequence shown here is derived from an EMBL/GenBank/DDBJ whole genome shotgun (WGS) entry which is preliminary data.</text>
</comment>
<dbReference type="GO" id="GO:0004792">
    <property type="term" value="F:thiosulfate-cyanide sulfurtransferase activity"/>
    <property type="evidence" value="ECO:0007669"/>
    <property type="project" value="TreeGrafter"/>
</dbReference>
<gene>
    <name evidence="5" type="ORF">EDS130_LOCUS42868</name>
    <name evidence="4" type="ORF">XAT740_LOCUS35804</name>
</gene>
<proteinExistence type="predicted"/>
<keyword evidence="1" id="KW-0808">Transferase</keyword>
<reference evidence="5" key="1">
    <citation type="submission" date="2021-02" db="EMBL/GenBank/DDBJ databases">
        <authorList>
            <person name="Nowell W R."/>
        </authorList>
    </citation>
    <scope>NUCLEOTIDE SEQUENCE</scope>
</reference>
<dbReference type="EMBL" id="CAJNOR010003620">
    <property type="protein sequence ID" value="CAF1431554.1"/>
    <property type="molecule type" value="Genomic_DNA"/>
</dbReference>
<keyword evidence="2" id="KW-0677">Repeat</keyword>
<dbReference type="EMBL" id="CAJNOJ010000658">
    <property type="protein sequence ID" value="CAF1504947.1"/>
    <property type="molecule type" value="Genomic_DNA"/>
</dbReference>
<dbReference type="OrthoDB" id="270167at2759"/>
<dbReference type="Proteomes" id="UP000663852">
    <property type="component" value="Unassembled WGS sequence"/>
</dbReference>
<dbReference type="PANTHER" id="PTHR11364:SF27">
    <property type="entry name" value="SULFURTRANSFERASE"/>
    <property type="match status" value="1"/>
</dbReference>
<evidence type="ECO:0000256" key="1">
    <source>
        <dbReference type="ARBA" id="ARBA00022679"/>
    </source>
</evidence>
<evidence type="ECO:0000313" key="5">
    <source>
        <dbReference type="EMBL" id="CAF1504947.1"/>
    </source>
</evidence>
<evidence type="ECO:0000259" key="3">
    <source>
        <dbReference type="PROSITE" id="PS50206"/>
    </source>
</evidence>
<dbReference type="AlphaFoldDB" id="A0A815TPM4"/>
<dbReference type="GO" id="GO:0005739">
    <property type="term" value="C:mitochondrion"/>
    <property type="evidence" value="ECO:0007669"/>
    <property type="project" value="TreeGrafter"/>
</dbReference>
<evidence type="ECO:0000313" key="6">
    <source>
        <dbReference type="Proteomes" id="UP000663828"/>
    </source>
</evidence>
<feature type="domain" description="Rhodanese" evidence="3">
    <location>
        <begin position="37"/>
        <end position="135"/>
    </location>
</feature>
<protein>
    <recommendedName>
        <fullName evidence="3">Rhodanese domain-containing protein</fullName>
    </recommendedName>
</protein>
<dbReference type="InterPro" id="IPR036873">
    <property type="entry name" value="Rhodanese-like_dom_sf"/>
</dbReference>
<dbReference type="SUPFAM" id="SSF52821">
    <property type="entry name" value="Rhodanese/Cell cycle control phosphatase"/>
    <property type="match status" value="2"/>
</dbReference>
<organism evidence="5 7">
    <name type="scientific">Adineta ricciae</name>
    <name type="common">Rotifer</name>
    <dbReference type="NCBI Taxonomy" id="249248"/>
    <lineage>
        <taxon>Eukaryota</taxon>
        <taxon>Metazoa</taxon>
        <taxon>Spiralia</taxon>
        <taxon>Gnathifera</taxon>
        <taxon>Rotifera</taxon>
        <taxon>Eurotatoria</taxon>
        <taxon>Bdelloidea</taxon>
        <taxon>Adinetida</taxon>
        <taxon>Adinetidae</taxon>
        <taxon>Adineta</taxon>
    </lineage>
</organism>
<dbReference type="CDD" id="cd01449">
    <property type="entry name" value="TST_Repeat_2"/>
    <property type="match status" value="1"/>
</dbReference>
<dbReference type="Proteomes" id="UP000663828">
    <property type="component" value="Unassembled WGS sequence"/>
</dbReference>
<dbReference type="SMART" id="SM00450">
    <property type="entry name" value="RHOD"/>
    <property type="match status" value="2"/>
</dbReference>
<dbReference type="Pfam" id="PF00581">
    <property type="entry name" value="Rhodanese"/>
    <property type="match status" value="2"/>
</dbReference>
<dbReference type="Gene3D" id="3.40.250.10">
    <property type="entry name" value="Rhodanese-like domain"/>
    <property type="match status" value="2"/>
</dbReference>
<dbReference type="CDD" id="cd01448">
    <property type="entry name" value="TST_Repeat_1"/>
    <property type="match status" value="1"/>
</dbReference>
<evidence type="ECO:0000256" key="2">
    <source>
        <dbReference type="ARBA" id="ARBA00022737"/>
    </source>
</evidence>
<evidence type="ECO:0000313" key="7">
    <source>
        <dbReference type="Proteomes" id="UP000663852"/>
    </source>
</evidence>
<sequence length="292" mass="32333">MTATIPSVISCQELKDLLQSSSQPIAILEADLGKQVEADFKAGHIPKARYFDQLEHTTPTAFIPRGLPDVKSFEDYLTRLGVSNDHHIILYDRSANGFFAASRAWFLLKTYGADKVSILNGGFNAWKKEDNEIEKSDESNDSTKEGQTNKFTVKLNEQMVRNFDQMVSNISLDKDNPERIQVFDARPPNLFNGADAGHMPNAVNLPYGSLFDQNQHLKSKEQLAQIFDKAGVDLSKPTIYTCQGGVTASALAFVAQLLGQKEPSVYMGAFTEWQQRAPADLIIKGDGTPTTQ</sequence>
<dbReference type="InterPro" id="IPR045078">
    <property type="entry name" value="TST/MPST-like"/>
</dbReference>
<name>A0A815TPM4_ADIRI</name>
<keyword evidence="6" id="KW-1185">Reference proteome</keyword>
<feature type="domain" description="Rhodanese" evidence="3">
    <location>
        <begin position="176"/>
        <end position="282"/>
    </location>
</feature>
<dbReference type="PROSITE" id="PS50206">
    <property type="entry name" value="RHODANESE_3"/>
    <property type="match status" value="2"/>
</dbReference>
<dbReference type="PANTHER" id="PTHR11364">
    <property type="entry name" value="THIOSULFATE SULFERTANSFERASE"/>
    <property type="match status" value="1"/>
</dbReference>
<dbReference type="InterPro" id="IPR001763">
    <property type="entry name" value="Rhodanese-like_dom"/>
</dbReference>
<evidence type="ECO:0000313" key="4">
    <source>
        <dbReference type="EMBL" id="CAF1431554.1"/>
    </source>
</evidence>